<dbReference type="Proteomes" id="UP001162031">
    <property type="component" value="Unassembled WGS sequence"/>
</dbReference>
<evidence type="ECO:0008006" key="4">
    <source>
        <dbReference type="Google" id="ProtNLM"/>
    </source>
</evidence>
<comment type="caution">
    <text evidence="2">The sequence shown here is derived from an EMBL/GenBank/DDBJ whole genome shotgun (WGS) entry which is preliminary data.</text>
</comment>
<feature type="signal peptide" evidence="1">
    <location>
        <begin position="1"/>
        <end position="20"/>
    </location>
</feature>
<accession>A0AAV0TW94</accession>
<keyword evidence="3" id="KW-1185">Reference proteome</keyword>
<dbReference type="AlphaFoldDB" id="A0AAV0TW94"/>
<protein>
    <recommendedName>
        <fullName evidence="4">RxLR effector candidate protein</fullName>
    </recommendedName>
</protein>
<evidence type="ECO:0000313" key="2">
    <source>
        <dbReference type="EMBL" id="CAI5728162.1"/>
    </source>
</evidence>
<dbReference type="EMBL" id="CANTFL010000851">
    <property type="protein sequence ID" value="CAI5728162.1"/>
    <property type="molecule type" value="Genomic_DNA"/>
</dbReference>
<gene>
    <name evidence="2" type="ORF">HBR001_LOCUS4259</name>
</gene>
<evidence type="ECO:0000313" key="3">
    <source>
        <dbReference type="Proteomes" id="UP001162031"/>
    </source>
</evidence>
<feature type="chain" id="PRO_5043359290" description="RxLR effector candidate protein" evidence="1">
    <location>
        <begin position="21"/>
        <end position="221"/>
    </location>
</feature>
<proteinExistence type="predicted"/>
<sequence length="221" mass="24537">MVKVFRLFALAFFATPDSDTLMATAELVATKMTPDQDSGARFEIRESKGLYAKNVSEDDNREERMAEVPPTTLQLAKSAFKLMFESGLIQDQQLVKKAVVAMERNKKAFTGSTLELPNSLAFILSPSDDIKLAVELIDAQKSTQDFTSATVTPLNFIKALTYKAFYGDPEIEGKAVKMAETYINGYSRQNLAELSESIHALKVLRWTVESRSAKLRVATPP</sequence>
<reference evidence="2" key="1">
    <citation type="submission" date="2022-12" db="EMBL/GenBank/DDBJ databases">
        <authorList>
            <person name="Webb A."/>
        </authorList>
    </citation>
    <scope>NUCLEOTIDE SEQUENCE</scope>
    <source>
        <strain evidence="2">Hp1</strain>
    </source>
</reference>
<keyword evidence="1" id="KW-0732">Signal</keyword>
<organism evidence="2 3">
    <name type="scientific">Hyaloperonospora brassicae</name>
    <name type="common">Brassica downy mildew</name>
    <name type="synonym">Peronospora brassicae</name>
    <dbReference type="NCBI Taxonomy" id="162125"/>
    <lineage>
        <taxon>Eukaryota</taxon>
        <taxon>Sar</taxon>
        <taxon>Stramenopiles</taxon>
        <taxon>Oomycota</taxon>
        <taxon>Peronosporomycetes</taxon>
        <taxon>Peronosporales</taxon>
        <taxon>Peronosporaceae</taxon>
        <taxon>Hyaloperonospora</taxon>
    </lineage>
</organism>
<evidence type="ECO:0000256" key="1">
    <source>
        <dbReference type="SAM" id="SignalP"/>
    </source>
</evidence>
<name>A0AAV0TW94_HYABA</name>